<dbReference type="NCBIfam" id="NF003268">
    <property type="entry name" value="PRK04239.1"/>
    <property type="match status" value="1"/>
</dbReference>
<dbReference type="Pfam" id="PF01984">
    <property type="entry name" value="dsDNA_bind"/>
    <property type="match status" value="1"/>
</dbReference>
<evidence type="ECO:0000256" key="4">
    <source>
        <dbReference type="SAM" id="Coils"/>
    </source>
</evidence>
<dbReference type="GO" id="GO:0005829">
    <property type="term" value="C:cytosol"/>
    <property type="evidence" value="ECO:0007669"/>
    <property type="project" value="TreeGrafter"/>
</dbReference>
<dbReference type="PIRSF" id="PIRSF015730">
    <property type="entry name" value="TFAR19"/>
    <property type="match status" value="1"/>
</dbReference>
<dbReference type="SUPFAM" id="SSF46950">
    <property type="entry name" value="Double-stranded DNA-binding domain"/>
    <property type="match status" value="1"/>
</dbReference>
<comment type="similarity">
    <text evidence="1 3">Belongs to the PDCD5 family.</text>
</comment>
<proteinExistence type="inferred from homology"/>
<dbReference type="EMBL" id="DSKP01000047">
    <property type="protein sequence ID" value="HEB48422.1"/>
    <property type="molecule type" value="Genomic_DNA"/>
</dbReference>
<evidence type="ECO:0000256" key="3">
    <source>
        <dbReference type="HAMAP-Rule" id="MF_00026"/>
    </source>
</evidence>
<keyword evidence="2 3" id="KW-0238">DNA-binding</keyword>
<feature type="coiled-coil region" evidence="4">
    <location>
        <begin position="15"/>
        <end position="52"/>
    </location>
</feature>
<dbReference type="Gene3D" id="1.10.8.140">
    <property type="entry name" value="PDCD5-like"/>
    <property type="match status" value="1"/>
</dbReference>
<dbReference type="PANTHER" id="PTHR10840">
    <property type="entry name" value="PROGRAMMED CELL DEATH PROTEIN 5"/>
    <property type="match status" value="1"/>
</dbReference>
<name>A0A7C1TA90_THEPE</name>
<dbReference type="InterPro" id="IPR036883">
    <property type="entry name" value="PDCD5-like_sf"/>
</dbReference>
<dbReference type="GO" id="GO:0003677">
    <property type="term" value="F:DNA binding"/>
    <property type="evidence" value="ECO:0007669"/>
    <property type="project" value="UniProtKB-UniRule"/>
</dbReference>
<dbReference type="InterPro" id="IPR002836">
    <property type="entry name" value="PDCD5-like"/>
</dbReference>
<accession>A0A7C1TA90</accession>
<keyword evidence="4" id="KW-0175">Coiled coil</keyword>
<protein>
    <recommendedName>
        <fullName evidence="3">DNA-binding protein ENM88_08890</fullName>
    </recommendedName>
</protein>
<organism evidence="5">
    <name type="scientific">Thermofilum pendens</name>
    <dbReference type="NCBI Taxonomy" id="2269"/>
    <lineage>
        <taxon>Archaea</taxon>
        <taxon>Thermoproteota</taxon>
        <taxon>Thermoprotei</taxon>
        <taxon>Thermofilales</taxon>
        <taxon>Thermofilaceae</taxon>
        <taxon>Thermofilum</taxon>
    </lineage>
</organism>
<gene>
    <name evidence="6" type="ORF">ENM88_08890</name>
    <name evidence="5" type="ORF">ENP77_01320</name>
</gene>
<evidence type="ECO:0000256" key="1">
    <source>
        <dbReference type="ARBA" id="ARBA00010490"/>
    </source>
</evidence>
<dbReference type="AlphaFoldDB" id="A0A7C1TA90"/>
<sequence length="119" mass="13711">MVGEGAVSFSDEELEEIKRRRLAELQRQLESARQQEAQRAAEEARRQEILRRILTPEARERLSNLKLVKPEIVEALENQLINLAMSGSVRVPIDDETLKQILMRLSSRTADIKLRVSFT</sequence>
<evidence type="ECO:0000313" key="6">
    <source>
        <dbReference type="EMBL" id="HHP05839.1"/>
    </source>
</evidence>
<dbReference type="EMBL" id="DRZM01000241">
    <property type="protein sequence ID" value="HHP05839.1"/>
    <property type="molecule type" value="Genomic_DNA"/>
</dbReference>
<dbReference type="HAMAP" id="MF_00026">
    <property type="entry name" value="dsDNA_bind"/>
    <property type="match status" value="1"/>
</dbReference>
<reference evidence="5" key="1">
    <citation type="journal article" date="2020" name="mSystems">
        <title>Genome- and Community-Level Interaction Insights into Carbon Utilization and Element Cycling Functions of Hydrothermarchaeota in Hydrothermal Sediment.</title>
        <authorList>
            <person name="Zhou Z."/>
            <person name="Liu Y."/>
            <person name="Xu W."/>
            <person name="Pan J."/>
            <person name="Luo Z.H."/>
            <person name="Li M."/>
        </authorList>
    </citation>
    <scope>NUCLEOTIDE SEQUENCE [LARGE SCALE GENOMIC DNA]</scope>
    <source>
        <strain evidence="6">SpSt-1125</strain>
        <strain evidence="5">SpSt-25</strain>
    </source>
</reference>
<evidence type="ECO:0000256" key="2">
    <source>
        <dbReference type="ARBA" id="ARBA00023125"/>
    </source>
</evidence>
<comment type="caution">
    <text evidence="5">The sequence shown here is derived from an EMBL/GenBank/DDBJ whole genome shotgun (WGS) entry which is preliminary data.</text>
</comment>
<evidence type="ECO:0000313" key="5">
    <source>
        <dbReference type="EMBL" id="HEB48422.1"/>
    </source>
</evidence>
<dbReference type="InterPro" id="IPR022889">
    <property type="entry name" value="DNA_bind_arc"/>
</dbReference>
<dbReference type="PANTHER" id="PTHR10840:SF0">
    <property type="entry name" value="PROGRAMMED CELL DEATH PROTEIN 5"/>
    <property type="match status" value="1"/>
</dbReference>